<gene>
    <name evidence="5" type="ORF">GO755_00035</name>
</gene>
<evidence type="ECO:0000313" key="6">
    <source>
        <dbReference type="Proteomes" id="UP000436006"/>
    </source>
</evidence>
<dbReference type="Proteomes" id="UP000436006">
    <property type="component" value="Unassembled WGS sequence"/>
</dbReference>
<dbReference type="InterPro" id="IPR036162">
    <property type="entry name" value="Resolvase-like_N_sf"/>
</dbReference>
<dbReference type="GO" id="GO:0000150">
    <property type="term" value="F:DNA strand exchange activity"/>
    <property type="evidence" value="ECO:0007669"/>
    <property type="project" value="InterPro"/>
</dbReference>
<dbReference type="InterPro" id="IPR050639">
    <property type="entry name" value="SSR_resolvase"/>
</dbReference>
<comment type="caution">
    <text evidence="5">The sequence shown here is derived from an EMBL/GenBank/DDBJ whole genome shotgun (WGS) entry which is preliminary data.</text>
</comment>
<reference evidence="5 6" key="1">
    <citation type="submission" date="2019-12" db="EMBL/GenBank/DDBJ databases">
        <title>Spirosoma sp. HMF4905 genome sequencing and assembly.</title>
        <authorList>
            <person name="Kang H."/>
            <person name="Cha I."/>
            <person name="Kim H."/>
            <person name="Joh K."/>
        </authorList>
    </citation>
    <scope>NUCLEOTIDE SEQUENCE [LARGE SCALE GENOMIC DNA]</scope>
    <source>
        <strain evidence="5 6">HMF4905</strain>
    </source>
</reference>
<dbReference type="PANTHER" id="PTHR30461">
    <property type="entry name" value="DNA-INVERTASE FROM LAMBDOID PROPHAGE"/>
    <property type="match status" value="1"/>
</dbReference>
<dbReference type="SMART" id="SM00857">
    <property type="entry name" value="Resolvase"/>
    <property type="match status" value="1"/>
</dbReference>
<evidence type="ECO:0000259" key="4">
    <source>
        <dbReference type="PROSITE" id="PS51736"/>
    </source>
</evidence>
<evidence type="ECO:0000313" key="5">
    <source>
        <dbReference type="EMBL" id="MVM28400.1"/>
    </source>
</evidence>
<dbReference type="SUPFAM" id="SSF53041">
    <property type="entry name" value="Resolvase-like"/>
    <property type="match status" value="1"/>
</dbReference>
<protein>
    <submittedName>
        <fullName evidence="5">Resolvase</fullName>
    </submittedName>
</protein>
<feature type="region of interest" description="Disordered" evidence="3">
    <location>
        <begin position="165"/>
        <end position="190"/>
    </location>
</feature>
<dbReference type="Gene3D" id="3.40.50.1390">
    <property type="entry name" value="Resolvase, N-terminal catalytic domain"/>
    <property type="match status" value="1"/>
</dbReference>
<name>A0A7K1S3M7_9BACT</name>
<sequence>MAKKSTSTMASSGPAKYVAYYRVSTRAQGDSGLGLEGQRFAVANFVKGAIVAEYTEVESGKNNQREQLAAAIDRAKKESAVLVIAKLDRLSRNASFIFTLRDSGVNFQCVDMPDANTLTIGIFATLAQHERELISSRTKAALQAKLSQGATLGKPENLTRSAQAKGAAANRQRAIDNPESRKAEGMAKELRRSKKTYTEIAEKLNQFGFRTALGCEFHPMQVKRILQRVGVE</sequence>
<dbReference type="InterPro" id="IPR006119">
    <property type="entry name" value="Resolv_N"/>
</dbReference>
<organism evidence="5 6">
    <name type="scientific">Spirosoma arboris</name>
    <dbReference type="NCBI Taxonomy" id="2682092"/>
    <lineage>
        <taxon>Bacteria</taxon>
        <taxon>Pseudomonadati</taxon>
        <taxon>Bacteroidota</taxon>
        <taxon>Cytophagia</taxon>
        <taxon>Cytophagales</taxon>
        <taxon>Cytophagaceae</taxon>
        <taxon>Spirosoma</taxon>
    </lineage>
</organism>
<keyword evidence="6" id="KW-1185">Reference proteome</keyword>
<accession>A0A7K1S3M7</accession>
<dbReference type="RefSeq" id="WP_157582524.1">
    <property type="nucleotide sequence ID" value="NZ_WPIN01000001.1"/>
</dbReference>
<feature type="compositionally biased region" description="Basic and acidic residues" evidence="3">
    <location>
        <begin position="173"/>
        <end position="190"/>
    </location>
</feature>
<dbReference type="EMBL" id="WPIN01000001">
    <property type="protein sequence ID" value="MVM28400.1"/>
    <property type="molecule type" value="Genomic_DNA"/>
</dbReference>
<proteinExistence type="predicted"/>
<evidence type="ECO:0000256" key="2">
    <source>
        <dbReference type="ARBA" id="ARBA00023172"/>
    </source>
</evidence>
<dbReference type="AlphaFoldDB" id="A0A7K1S3M7"/>
<keyword evidence="1" id="KW-0238">DNA-binding</keyword>
<keyword evidence="2" id="KW-0233">DNA recombination</keyword>
<dbReference type="Pfam" id="PF00239">
    <property type="entry name" value="Resolvase"/>
    <property type="match status" value="1"/>
</dbReference>
<feature type="domain" description="Resolvase/invertase-type recombinase catalytic" evidence="4">
    <location>
        <begin position="16"/>
        <end position="149"/>
    </location>
</feature>
<evidence type="ECO:0000256" key="1">
    <source>
        <dbReference type="ARBA" id="ARBA00023125"/>
    </source>
</evidence>
<dbReference type="CDD" id="cd03768">
    <property type="entry name" value="SR_ResInv"/>
    <property type="match status" value="1"/>
</dbReference>
<dbReference type="GO" id="GO:0003677">
    <property type="term" value="F:DNA binding"/>
    <property type="evidence" value="ECO:0007669"/>
    <property type="project" value="UniProtKB-KW"/>
</dbReference>
<evidence type="ECO:0000256" key="3">
    <source>
        <dbReference type="SAM" id="MobiDB-lite"/>
    </source>
</evidence>
<dbReference type="PANTHER" id="PTHR30461:SF2">
    <property type="entry name" value="SERINE RECOMBINASE PINE-RELATED"/>
    <property type="match status" value="1"/>
</dbReference>
<dbReference type="PROSITE" id="PS51736">
    <property type="entry name" value="RECOMBINASES_3"/>
    <property type="match status" value="1"/>
</dbReference>